<sequence length="832" mass="86970">MRPGHHRESSGRTGDDPPLQGLWRMMRMTGRAYACPVRITMAAVVTAVQLGPLAVPAAAAGTAGPAAAPEPTLMDVSILVDESGSLSDADVREEIEAATSIALSGLNPRSRVSVYGFGSQNEPGQNAITEACPPTVLDSSVKKDALGACIRKIHRRADGEGNDTDHAAALAKGLSALNGGGPEGALKVVFLLTDGRLDVHRSPHYGRIENDRNREAQKQVETQLALAAAGRVQVWPLGFGDGIDRAALDRFAAGGYQGACDGRTASRPKARVVRDSGDVVRSLTDAFAAAGCAGVSRSDETTLGPGQTRELKIDIPIIATDGNITVAKGDPRVRVDYVQPGGAAVVPNGRSGQSEFKRAGENAGVETLHIVNPRNGTWTIRLTAPDKLAKQLVSATAIWQGAVSASLVVEPPSARTGQPLTVRLSLVTRQGAVTDAKALSGLNFTVQATGPSLGAPQSIVIRDDGKAPDDRAGDGRYAGTLTAPSQPGDLTFTGVVSGYGVHADRLPVTVAVSAQAPVLQGRVEFSPDPVVHPGAEVRGKVTMENAGAPVRGRIIMDGAGQAGGATLGGGTDLAIGTGTSTRPFTVRFPEDAALGGTSMTVKVVDAADLSKVYANGQLTVTVEDPPGWLERHRYAIAGAVLLLLALALLLHLRRRAWKAGVDVRWLRASLRQDGEELARLKAPSKWAQEFRFVVHDGTAGEPGLDYPRAGDRPVRARRGAPGKVVVQLPDGPRYEIAVGGDGEPLEETGLTLAFSDDRPRRARPGRGAARRTGTRRDAPGRTAAGRTASDRTASDRTASDHTVPDRGGDTSGEARTEPATTAKPAYEDDPWL</sequence>
<dbReference type="Proteomes" id="UP000305238">
    <property type="component" value="Unassembled WGS sequence"/>
</dbReference>
<proteinExistence type="predicted"/>
<feature type="compositionally biased region" description="Basic and acidic residues" evidence="1">
    <location>
        <begin position="1"/>
        <end position="15"/>
    </location>
</feature>
<organism evidence="4 5">
    <name type="scientific">Actinomadura geliboluensis</name>
    <dbReference type="NCBI Taxonomy" id="882440"/>
    <lineage>
        <taxon>Bacteria</taxon>
        <taxon>Bacillati</taxon>
        <taxon>Actinomycetota</taxon>
        <taxon>Actinomycetes</taxon>
        <taxon>Streptosporangiales</taxon>
        <taxon>Thermomonosporaceae</taxon>
        <taxon>Actinomadura</taxon>
    </lineage>
</organism>
<feature type="transmembrane region" description="Helical" evidence="2">
    <location>
        <begin position="634"/>
        <end position="652"/>
    </location>
</feature>
<dbReference type="SMART" id="SM00327">
    <property type="entry name" value="VWA"/>
    <property type="match status" value="1"/>
</dbReference>
<feature type="compositionally biased region" description="Basic and acidic residues" evidence="1">
    <location>
        <begin position="788"/>
        <end position="816"/>
    </location>
</feature>
<name>A0A5S4GBJ4_9ACTN</name>
<dbReference type="Gene3D" id="3.40.50.410">
    <property type="entry name" value="von Willebrand factor, type A domain"/>
    <property type="match status" value="1"/>
</dbReference>
<keyword evidence="5" id="KW-1185">Reference proteome</keyword>
<dbReference type="NCBIfam" id="NF041940">
    <property type="entry name" value="choice_anch_X"/>
    <property type="match status" value="1"/>
</dbReference>
<dbReference type="EMBL" id="VCKZ01000365">
    <property type="protein sequence ID" value="TMR29841.1"/>
    <property type="molecule type" value="Genomic_DNA"/>
</dbReference>
<feature type="region of interest" description="Disordered" evidence="1">
    <location>
        <begin position="701"/>
        <end position="720"/>
    </location>
</feature>
<feature type="region of interest" description="Disordered" evidence="1">
    <location>
        <begin position="1"/>
        <end position="20"/>
    </location>
</feature>
<dbReference type="SUPFAM" id="SSF53300">
    <property type="entry name" value="vWA-like"/>
    <property type="match status" value="1"/>
</dbReference>
<accession>A0A5S4GBJ4</accession>
<evidence type="ECO:0000256" key="1">
    <source>
        <dbReference type="SAM" id="MobiDB-lite"/>
    </source>
</evidence>
<dbReference type="OrthoDB" id="163530at2"/>
<keyword evidence="2" id="KW-1133">Transmembrane helix</keyword>
<keyword evidence="2" id="KW-0812">Transmembrane</keyword>
<dbReference type="InterPro" id="IPR036465">
    <property type="entry name" value="vWFA_dom_sf"/>
</dbReference>
<gene>
    <name evidence="4" type="ORF">ETD96_34795</name>
</gene>
<protein>
    <submittedName>
        <fullName evidence="4">VWA domain-containing protein</fullName>
    </submittedName>
</protein>
<evidence type="ECO:0000313" key="5">
    <source>
        <dbReference type="Proteomes" id="UP000305238"/>
    </source>
</evidence>
<dbReference type="CDD" id="cd00198">
    <property type="entry name" value="vWFA"/>
    <property type="match status" value="1"/>
</dbReference>
<reference evidence="4 5" key="1">
    <citation type="submission" date="2019-05" db="EMBL/GenBank/DDBJ databases">
        <title>Draft genome sequence of Actinomadura geliboluensis A8036.</title>
        <authorList>
            <person name="Saricaoglu S."/>
            <person name="Isik K."/>
        </authorList>
    </citation>
    <scope>NUCLEOTIDE SEQUENCE [LARGE SCALE GENOMIC DNA]</scope>
    <source>
        <strain evidence="4 5">A8036</strain>
    </source>
</reference>
<dbReference type="Pfam" id="PF00092">
    <property type="entry name" value="VWA"/>
    <property type="match status" value="1"/>
</dbReference>
<dbReference type="PROSITE" id="PS50234">
    <property type="entry name" value="VWFA"/>
    <property type="match status" value="1"/>
</dbReference>
<comment type="caution">
    <text evidence="4">The sequence shown here is derived from an EMBL/GenBank/DDBJ whole genome shotgun (WGS) entry which is preliminary data.</text>
</comment>
<evidence type="ECO:0000256" key="2">
    <source>
        <dbReference type="SAM" id="Phobius"/>
    </source>
</evidence>
<feature type="compositionally biased region" description="Basic residues" evidence="1">
    <location>
        <begin position="760"/>
        <end position="773"/>
    </location>
</feature>
<keyword evidence="2" id="KW-0472">Membrane</keyword>
<evidence type="ECO:0000259" key="3">
    <source>
        <dbReference type="PROSITE" id="PS50234"/>
    </source>
</evidence>
<dbReference type="InterPro" id="IPR002035">
    <property type="entry name" value="VWF_A"/>
</dbReference>
<feature type="region of interest" description="Disordered" evidence="1">
    <location>
        <begin position="735"/>
        <end position="832"/>
    </location>
</feature>
<evidence type="ECO:0000313" key="4">
    <source>
        <dbReference type="EMBL" id="TMR29841.1"/>
    </source>
</evidence>
<feature type="domain" description="VWFA" evidence="3">
    <location>
        <begin position="75"/>
        <end position="287"/>
    </location>
</feature>
<dbReference type="AlphaFoldDB" id="A0A5S4GBJ4"/>